<evidence type="ECO:0000313" key="4">
    <source>
        <dbReference type="Proteomes" id="UP000262172"/>
    </source>
</evidence>
<evidence type="ECO:0000256" key="1">
    <source>
        <dbReference type="SAM" id="MobiDB-lite"/>
    </source>
</evidence>
<keyword evidence="2" id="KW-1133">Transmembrane helix</keyword>
<dbReference type="OrthoDB" id="121140at2"/>
<reference evidence="3 4" key="1">
    <citation type="submission" date="2018-08" db="EMBL/GenBank/DDBJ databases">
        <title>Isolation, diversity and antifungal activity of Actinobacteria from cow dung.</title>
        <authorList>
            <person name="Ling L."/>
        </authorList>
    </citation>
    <scope>NUCLEOTIDE SEQUENCE [LARGE SCALE GENOMIC DNA]</scope>
    <source>
        <strain evidence="3 4">NEAU-LLE</strain>
    </source>
</reference>
<feature type="compositionally biased region" description="Pro residues" evidence="1">
    <location>
        <begin position="423"/>
        <end position="472"/>
    </location>
</feature>
<feature type="transmembrane region" description="Helical" evidence="2">
    <location>
        <begin position="40"/>
        <end position="68"/>
    </location>
</feature>
<gene>
    <name evidence="3" type="ORF">DY023_05340</name>
</gene>
<dbReference type="AlphaFoldDB" id="A0A371NVA1"/>
<dbReference type="RefSeq" id="WP_116241311.1">
    <property type="nucleotide sequence ID" value="NZ_QUAB01000033.1"/>
</dbReference>
<organism evidence="3 4">
    <name type="scientific">Microbacterium bovistercoris</name>
    <dbReference type="NCBI Taxonomy" id="2293570"/>
    <lineage>
        <taxon>Bacteria</taxon>
        <taxon>Bacillati</taxon>
        <taxon>Actinomycetota</taxon>
        <taxon>Actinomycetes</taxon>
        <taxon>Micrococcales</taxon>
        <taxon>Microbacteriaceae</taxon>
        <taxon>Microbacterium</taxon>
    </lineage>
</organism>
<feature type="compositionally biased region" description="Pro residues" evidence="1">
    <location>
        <begin position="402"/>
        <end position="416"/>
    </location>
</feature>
<keyword evidence="2" id="KW-0812">Transmembrane</keyword>
<evidence type="ECO:0008006" key="5">
    <source>
        <dbReference type="Google" id="ProtNLM"/>
    </source>
</evidence>
<evidence type="ECO:0000313" key="3">
    <source>
        <dbReference type="EMBL" id="REJ06534.1"/>
    </source>
</evidence>
<feature type="transmembrane region" description="Helical" evidence="2">
    <location>
        <begin position="280"/>
        <end position="301"/>
    </location>
</feature>
<feature type="transmembrane region" description="Helical" evidence="2">
    <location>
        <begin position="233"/>
        <end position="250"/>
    </location>
</feature>
<name>A0A371NVA1_9MICO</name>
<feature type="compositionally biased region" description="Low complexity" evidence="1">
    <location>
        <begin position="378"/>
        <end position="401"/>
    </location>
</feature>
<evidence type="ECO:0000256" key="2">
    <source>
        <dbReference type="SAM" id="Phobius"/>
    </source>
</evidence>
<dbReference type="EMBL" id="QUAB01000033">
    <property type="protein sequence ID" value="REJ06534.1"/>
    <property type="molecule type" value="Genomic_DNA"/>
</dbReference>
<protein>
    <recommendedName>
        <fullName evidence="5">Glycerophosphoryl diester phosphodiesterase membrane domain-containing protein</fullName>
    </recommendedName>
</protein>
<feature type="transmembrane region" description="Helical" evidence="2">
    <location>
        <begin position="15"/>
        <end position="33"/>
    </location>
</feature>
<accession>A0A371NVA1</accession>
<comment type="caution">
    <text evidence="3">The sequence shown here is derived from an EMBL/GenBank/DDBJ whole genome shotgun (WGS) entry which is preliminary data.</text>
</comment>
<feature type="transmembrane region" description="Helical" evidence="2">
    <location>
        <begin position="88"/>
        <end position="121"/>
    </location>
</feature>
<sequence length="472" mass="48785">MSGQGWTPAPRRGAIPLHPMTFGMLLGRSFAALRHNPKVLFGFAVVVQLLTMLVVMIVLGAIIAASLLRLQTVQPGSEDFATIQAGTAGLSIVFAIGAALLSAAVTVVLQGIVAADVALAALSRKGTLRALWARMAPSFWRLMLYALLQGVVVGGAFALIGFAVFAIAAGAGLAGTDVTGLAITLTIVLGMGSIPLFVWLYTKLLLVPSVLVLERAPIGTALVRSWRLTRGRFWVAFGVMFLISLIMGVAANVVSVPGVLITSVVVGIVAPTGDPSVGQIVSMVLAFLLPQLLVFAVQAIGQVVQCTGATLVYIDSRMRYEGLDQTLIAHQERSAAGWSPEQLGDPYAVDPARAVTKERPQAAAPPYAAPMYAQPGYAQPGYAQPAQPAPHGYGQPQQAPAPAHPPYYQPAPPTPASPASAPAHPPYYQPSPAAPAPAPAPPASAPAEPAPPMAVPPPPPTDSPWAPPSGGA</sequence>
<keyword evidence="2" id="KW-0472">Membrane</keyword>
<dbReference type="Proteomes" id="UP000262172">
    <property type="component" value="Unassembled WGS sequence"/>
</dbReference>
<feature type="transmembrane region" description="Helical" evidence="2">
    <location>
        <begin position="142"/>
        <end position="169"/>
    </location>
</feature>
<feature type="transmembrane region" description="Helical" evidence="2">
    <location>
        <begin position="181"/>
        <end position="201"/>
    </location>
</feature>
<keyword evidence="4" id="KW-1185">Reference proteome</keyword>
<proteinExistence type="predicted"/>
<feature type="region of interest" description="Disordered" evidence="1">
    <location>
        <begin position="378"/>
        <end position="472"/>
    </location>
</feature>